<dbReference type="InterPro" id="IPR029058">
    <property type="entry name" value="AB_hydrolase_fold"/>
</dbReference>
<name>A0A444MTH6_9SPHI</name>
<evidence type="ECO:0000313" key="3">
    <source>
        <dbReference type="EMBL" id="RWY55947.1"/>
    </source>
</evidence>
<accession>A0A444MTH6</accession>
<dbReference type="PANTHER" id="PTHR43037:SF1">
    <property type="entry name" value="BLL1128 PROTEIN"/>
    <property type="match status" value="1"/>
</dbReference>
<dbReference type="AlphaFoldDB" id="A0A444MTH6"/>
<dbReference type="GO" id="GO:0016787">
    <property type="term" value="F:hydrolase activity"/>
    <property type="evidence" value="ECO:0007669"/>
    <property type="project" value="InterPro"/>
</dbReference>
<dbReference type="OrthoDB" id="9764953at2"/>
<dbReference type="InterPro" id="IPR050955">
    <property type="entry name" value="Plant_Biomass_Hydrol_Est"/>
</dbReference>
<dbReference type="Proteomes" id="UP000286701">
    <property type="component" value="Unassembled WGS sequence"/>
</dbReference>
<dbReference type="Pfam" id="PF02230">
    <property type="entry name" value="Abhydrolase_2"/>
    <property type="match status" value="1"/>
</dbReference>
<dbReference type="PANTHER" id="PTHR43037">
    <property type="entry name" value="UNNAMED PRODUCT-RELATED"/>
    <property type="match status" value="1"/>
</dbReference>
<keyword evidence="1" id="KW-0732">Signal</keyword>
<proteinExistence type="predicted"/>
<dbReference type="SUPFAM" id="SSF53474">
    <property type="entry name" value="alpha/beta-Hydrolases"/>
    <property type="match status" value="1"/>
</dbReference>
<organism evidence="3 4">
    <name type="scientific">Mucilaginibacter gilvus</name>
    <dbReference type="NCBI Taxonomy" id="2305909"/>
    <lineage>
        <taxon>Bacteria</taxon>
        <taxon>Pseudomonadati</taxon>
        <taxon>Bacteroidota</taxon>
        <taxon>Sphingobacteriia</taxon>
        <taxon>Sphingobacteriales</taxon>
        <taxon>Sphingobacteriaceae</taxon>
        <taxon>Mucilaginibacter</taxon>
    </lineage>
</organism>
<comment type="caution">
    <text evidence="3">The sequence shown here is derived from an EMBL/GenBank/DDBJ whole genome shotgun (WGS) entry which is preliminary data.</text>
</comment>
<dbReference type="InterPro" id="IPR003140">
    <property type="entry name" value="PLipase/COase/thioEstase"/>
</dbReference>
<dbReference type="EMBL" id="SBIW01000002">
    <property type="protein sequence ID" value="RWY55947.1"/>
    <property type="molecule type" value="Genomic_DNA"/>
</dbReference>
<evidence type="ECO:0000259" key="2">
    <source>
        <dbReference type="Pfam" id="PF02230"/>
    </source>
</evidence>
<gene>
    <name evidence="3" type="ORF">EPL05_05170</name>
</gene>
<evidence type="ECO:0000256" key="1">
    <source>
        <dbReference type="ARBA" id="ARBA00022729"/>
    </source>
</evidence>
<reference evidence="3 4" key="1">
    <citation type="submission" date="2019-01" db="EMBL/GenBank/DDBJ databases">
        <title>Mucilaginibacter antarcticum sp. nov., isolated from antarctic soil.</title>
        <authorList>
            <person name="Yan Y.-Q."/>
            <person name="Du Z.-J."/>
        </authorList>
    </citation>
    <scope>NUCLEOTIDE SEQUENCE [LARGE SCALE GENOMIC DNA]</scope>
    <source>
        <strain evidence="3 4">F01003</strain>
    </source>
</reference>
<evidence type="ECO:0000313" key="4">
    <source>
        <dbReference type="Proteomes" id="UP000286701"/>
    </source>
</evidence>
<feature type="domain" description="Phospholipase/carboxylesterase/thioesterase" evidence="2">
    <location>
        <begin position="124"/>
        <end position="242"/>
    </location>
</feature>
<keyword evidence="4" id="KW-1185">Reference proteome</keyword>
<protein>
    <submittedName>
        <fullName evidence="3">Phospholipase</fullName>
    </submittedName>
</protein>
<sequence>MLGALYLAFPFFTQAQVNSSFDRGSFINKADTLPYRILFPKKFNPAQKYALIFVLRGAGERGNNNDAQLAYGPKLFLNDTIRQKYPAIVVYPQCPANSYWSNVKMDTSVTGKRQFHFQEGGEPTRAMSALVALVDQMLDKPYINKKQVYIGGLSMGGMGTFEILRRKPKVFAAAFSICGGDNTNNASIYAKKVPMWIFHGGKDNVVPIDHSDVMVAALKEAGAEPKYTIYSNDGHNSWDDAFAEPELVPWLFSHSKK</sequence>
<dbReference type="Gene3D" id="3.40.50.1820">
    <property type="entry name" value="alpha/beta hydrolase"/>
    <property type="match status" value="1"/>
</dbReference>